<dbReference type="InterPro" id="IPR018928">
    <property type="entry name" value="HAP2/GCS1_dom"/>
</dbReference>
<feature type="transmembrane region" description="Helical" evidence="11">
    <location>
        <begin position="678"/>
        <end position="697"/>
    </location>
</feature>
<dbReference type="GO" id="GO:0008289">
    <property type="term" value="F:lipid binding"/>
    <property type="evidence" value="ECO:0007669"/>
    <property type="project" value="UniProtKB-KW"/>
</dbReference>
<dbReference type="Proteomes" id="UP001165289">
    <property type="component" value="Unassembled WGS sequence"/>
</dbReference>
<keyword evidence="9" id="KW-1015">Disulfide bond</keyword>
<evidence type="ECO:0000259" key="13">
    <source>
        <dbReference type="Pfam" id="PF10699"/>
    </source>
</evidence>
<proteinExistence type="inferred from homology"/>
<dbReference type="InterPro" id="IPR040326">
    <property type="entry name" value="HAP2/GCS1"/>
</dbReference>
<feature type="signal peptide" evidence="12">
    <location>
        <begin position="1"/>
        <end position="19"/>
    </location>
</feature>
<reference evidence="14 15" key="1">
    <citation type="journal article" date="2023" name="BMC Biol.">
        <title>The compact genome of the sponge Oopsacas minuta (Hexactinellida) is lacking key metazoan core genes.</title>
        <authorList>
            <person name="Santini S."/>
            <person name="Schenkelaars Q."/>
            <person name="Jourda C."/>
            <person name="Duchesne M."/>
            <person name="Belahbib H."/>
            <person name="Rocher C."/>
            <person name="Selva M."/>
            <person name="Riesgo A."/>
            <person name="Vervoort M."/>
            <person name="Leys S.P."/>
            <person name="Kodjabachian L."/>
            <person name="Le Bivic A."/>
            <person name="Borchiellini C."/>
            <person name="Claverie J.M."/>
            <person name="Renard E."/>
        </authorList>
    </citation>
    <scope>NUCLEOTIDE SEQUENCE [LARGE SCALE GENOMIC DNA]</scope>
    <source>
        <strain evidence="14">SPO-2</strain>
    </source>
</reference>
<keyword evidence="4 11" id="KW-0812">Transmembrane</keyword>
<keyword evidence="5 12" id="KW-0732">Signal</keyword>
<dbReference type="Pfam" id="PF10699">
    <property type="entry name" value="HAP2-GCS1"/>
    <property type="match status" value="1"/>
</dbReference>
<evidence type="ECO:0000256" key="5">
    <source>
        <dbReference type="ARBA" id="ARBA00022729"/>
    </source>
</evidence>
<evidence type="ECO:0000256" key="3">
    <source>
        <dbReference type="ARBA" id="ARBA00022475"/>
    </source>
</evidence>
<dbReference type="GO" id="GO:0007338">
    <property type="term" value="P:single fertilization"/>
    <property type="evidence" value="ECO:0007669"/>
    <property type="project" value="UniProtKB-KW"/>
</dbReference>
<sequence length="705" mass="79551">MNIRHILYICIVSLPTVCSILLSKSSIETCTIQDQELSGGTCKQRILVSLAIHDSKGDTDALYANIHSIGTTNGNDQEQTTLKTPIRIKVTKTKVHLTYNLVYEQSVNGRPYEEVVKRFGLNLGDCRDQDHQRNTQCGFAKDKQNRRIPDSAGFCCRCHVAGQNIRRLHKCTTIQALTGRYSAHCLRMEKLYYDAYSIKPPVVEYAIHVKVEMGKEADRMDGMPYDWEEVETITINPKSDTIASKNGLVAKIHGDYAPISAIDTFEDRILFVPSPSQRRNTKREYSRAYRGGARSWLLIPVNKVDLSGLSCDRVGVSYTGFKNQISRCNYRNGSCLGNQLWDFYLESEKIRNALIKNEIHISEKDKGYFLAQICSIHRSTSVDRLRIKCEDLNTHTTRITLELEADDVTLVRNIASGVILKINSSEFEALTEFGRVTIEIENTGTLTSAFNIGLMCPEGLTNIRNKKVTLDASERRSIEFRVQSFVKEGKQYNCIAMLWDSAINTVDSIEFVISTNTTCACVTNCGCTCEGGNETECYESPIDLILEDSTEKWRNRVILLLLTLVAACRFDGLAVMIASCIIIPGCFKLAIGRVVCWKKSLKSELENQLKESGSQRDTRLFNCSGKCRGAIAAKKYIQDKQASFKKKGKLPTRILDWRAETFECTCYMDTEDMQIEKIFKYILTVIAAPFCCVICIGKRIRMCIS</sequence>
<feature type="domain" description="Generative cell specific-1/HAP2" evidence="13">
    <location>
        <begin position="41"/>
        <end position="529"/>
    </location>
</feature>
<evidence type="ECO:0000256" key="11">
    <source>
        <dbReference type="SAM" id="Phobius"/>
    </source>
</evidence>
<comment type="caution">
    <text evidence="14">The sequence shown here is derived from an EMBL/GenBank/DDBJ whole genome shotgun (WGS) entry which is preliminary data.</text>
</comment>
<organism evidence="14 15">
    <name type="scientific">Oopsacas minuta</name>
    <dbReference type="NCBI Taxonomy" id="111878"/>
    <lineage>
        <taxon>Eukaryota</taxon>
        <taxon>Metazoa</taxon>
        <taxon>Porifera</taxon>
        <taxon>Hexactinellida</taxon>
        <taxon>Hexasterophora</taxon>
        <taxon>Lyssacinosida</taxon>
        <taxon>Leucopsacidae</taxon>
        <taxon>Oopsacas</taxon>
    </lineage>
</organism>
<keyword evidence="10" id="KW-0278">Fertilization</keyword>
<dbReference type="PANTHER" id="PTHR31764:SF0">
    <property type="entry name" value="GENERATIVE CELL SPECIFIC-1_HAP2 DOMAIN-CONTAINING PROTEIN"/>
    <property type="match status" value="1"/>
</dbReference>
<keyword evidence="7" id="KW-0446">Lipid-binding</keyword>
<accession>A0AAV7JZT3</accession>
<dbReference type="PANTHER" id="PTHR31764">
    <property type="entry name" value="PROTEIN HAPLESS 2"/>
    <property type="match status" value="1"/>
</dbReference>
<evidence type="ECO:0000256" key="1">
    <source>
        <dbReference type="ARBA" id="ARBA00004251"/>
    </source>
</evidence>
<keyword evidence="3" id="KW-1003">Cell membrane</keyword>
<protein>
    <submittedName>
        <fullName evidence="14">Protein HAPLESS 2-like</fullName>
    </submittedName>
</protein>
<keyword evidence="15" id="KW-1185">Reference proteome</keyword>
<evidence type="ECO:0000256" key="9">
    <source>
        <dbReference type="ARBA" id="ARBA00023157"/>
    </source>
</evidence>
<evidence type="ECO:0000256" key="7">
    <source>
        <dbReference type="ARBA" id="ARBA00023121"/>
    </source>
</evidence>
<evidence type="ECO:0000256" key="6">
    <source>
        <dbReference type="ARBA" id="ARBA00022989"/>
    </source>
</evidence>
<evidence type="ECO:0000256" key="12">
    <source>
        <dbReference type="SAM" id="SignalP"/>
    </source>
</evidence>
<comment type="similarity">
    <text evidence="2">Belongs to the HAP2/GCS1 family.</text>
</comment>
<evidence type="ECO:0000256" key="4">
    <source>
        <dbReference type="ARBA" id="ARBA00022692"/>
    </source>
</evidence>
<evidence type="ECO:0000313" key="14">
    <source>
        <dbReference type="EMBL" id="KAI6653516.1"/>
    </source>
</evidence>
<comment type="subcellular location">
    <subcellularLocation>
        <location evidence="1">Cell membrane</location>
        <topology evidence="1">Single-pass type I membrane protein</topology>
    </subcellularLocation>
</comment>
<evidence type="ECO:0000313" key="15">
    <source>
        <dbReference type="Proteomes" id="UP001165289"/>
    </source>
</evidence>
<keyword evidence="8 11" id="KW-0472">Membrane</keyword>
<evidence type="ECO:0000256" key="2">
    <source>
        <dbReference type="ARBA" id="ARBA00010929"/>
    </source>
</evidence>
<name>A0AAV7JZT3_9METZ</name>
<evidence type="ECO:0000256" key="10">
    <source>
        <dbReference type="ARBA" id="ARBA00023279"/>
    </source>
</evidence>
<dbReference type="EMBL" id="JAKMXF010000266">
    <property type="protein sequence ID" value="KAI6653516.1"/>
    <property type="molecule type" value="Genomic_DNA"/>
</dbReference>
<keyword evidence="6 11" id="KW-1133">Transmembrane helix</keyword>
<dbReference type="GO" id="GO:0005886">
    <property type="term" value="C:plasma membrane"/>
    <property type="evidence" value="ECO:0007669"/>
    <property type="project" value="UniProtKB-SubCell"/>
</dbReference>
<gene>
    <name evidence="14" type="ORF">LOD99_3411</name>
</gene>
<evidence type="ECO:0000256" key="8">
    <source>
        <dbReference type="ARBA" id="ARBA00023136"/>
    </source>
</evidence>
<feature type="chain" id="PRO_5043641946" evidence="12">
    <location>
        <begin position="20"/>
        <end position="705"/>
    </location>
</feature>
<dbReference type="AlphaFoldDB" id="A0AAV7JZT3"/>